<evidence type="ECO:0000313" key="1">
    <source>
        <dbReference type="EMBL" id="USJ24731.1"/>
    </source>
</evidence>
<proteinExistence type="predicted"/>
<evidence type="ECO:0000313" key="2">
    <source>
        <dbReference type="Proteomes" id="UP001055460"/>
    </source>
</evidence>
<dbReference type="EMBL" id="CP098807">
    <property type="protein sequence ID" value="USJ24731.1"/>
    <property type="molecule type" value="Genomic_DNA"/>
</dbReference>
<reference evidence="1" key="1">
    <citation type="submission" date="2022-06" db="EMBL/GenBank/DDBJ databases">
        <title>Physiological and biochemical characterization and genomic elucidation of a strain of the genus Ensifer adhaerens M8 that combines arsenic oxidation and chromium reduction.</title>
        <authorList>
            <person name="Li X."/>
            <person name="Yu c."/>
        </authorList>
    </citation>
    <scope>NUCLEOTIDE SEQUENCE</scope>
    <source>
        <strain evidence="1">M8</strain>
    </source>
</reference>
<protein>
    <submittedName>
        <fullName evidence="1">Uncharacterized protein</fullName>
    </submittedName>
</protein>
<dbReference type="AlphaFoldDB" id="A0A9Q9DB57"/>
<name>A0A9Q9DB57_ENSAD</name>
<sequence>MALIFPRPVAEFADKLRLSSVKFWLDGQEEYSGLGSGEFLAADLGPKIWKAEVSIMDLRHADAAEVQALIESMDGSIGTFYLYDPRKQYPRLDPGGASLGAANPVIASIGTNRKSLTVSGLPAGYKLSVGDLFHHDYGSNPVRRALHRIAEVATANGAGVTNAFEVRPHLKAGAGVGQAIKLIKPAPKMKIIPGSFDPGTGENVFTTGMRFQAQQTL</sequence>
<dbReference type="RefSeq" id="WP_250806407.1">
    <property type="nucleotide sequence ID" value="NZ_CP098807.1"/>
</dbReference>
<accession>A0A9Q9DB57</accession>
<dbReference type="Proteomes" id="UP001055460">
    <property type="component" value="Chromosome"/>
</dbReference>
<gene>
    <name evidence="1" type="ORF">NE863_07125</name>
</gene>
<organism evidence="1 2">
    <name type="scientific">Ensifer adhaerens</name>
    <name type="common">Sinorhizobium morelense</name>
    <dbReference type="NCBI Taxonomy" id="106592"/>
    <lineage>
        <taxon>Bacteria</taxon>
        <taxon>Pseudomonadati</taxon>
        <taxon>Pseudomonadota</taxon>
        <taxon>Alphaproteobacteria</taxon>
        <taxon>Hyphomicrobiales</taxon>
        <taxon>Rhizobiaceae</taxon>
        <taxon>Sinorhizobium/Ensifer group</taxon>
        <taxon>Ensifer</taxon>
    </lineage>
</organism>